<feature type="compositionally biased region" description="Acidic residues" evidence="5">
    <location>
        <begin position="453"/>
        <end position="473"/>
    </location>
</feature>
<dbReference type="Proteomes" id="UP000015103">
    <property type="component" value="Unassembled WGS sequence"/>
</dbReference>
<dbReference type="GO" id="GO:0005737">
    <property type="term" value="C:cytoplasm"/>
    <property type="evidence" value="ECO:0007669"/>
    <property type="project" value="UniProtKB-SubCell"/>
</dbReference>
<dbReference type="SUPFAM" id="SSF48425">
    <property type="entry name" value="Sec7 domain"/>
    <property type="match status" value="1"/>
</dbReference>
<dbReference type="PANTHER" id="PTHR10663:SF344">
    <property type="entry name" value="BREFELDIN A-INHIBITED GUANINE NUCLEOTIDE-EXCHANGE PROTEIN 3"/>
    <property type="match status" value="1"/>
</dbReference>
<evidence type="ECO:0000256" key="2">
    <source>
        <dbReference type="ARBA" id="ARBA00004496"/>
    </source>
</evidence>
<dbReference type="eggNOG" id="KOG1846">
    <property type="taxonomic scope" value="Eukaryota"/>
</dbReference>
<organism evidence="6 7">
    <name type="scientific">Rhodnius prolixus</name>
    <name type="common">Triatomid bug</name>
    <dbReference type="NCBI Taxonomy" id="13249"/>
    <lineage>
        <taxon>Eukaryota</taxon>
        <taxon>Metazoa</taxon>
        <taxon>Ecdysozoa</taxon>
        <taxon>Arthropoda</taxon>
        <taxon>Hexapoda</taxon>
        <taxon>Insecta</taxon>
        <taxon>Pterygota</taxon>
        <taxon>Neoptera</taxon>
        <taxon>Paraneoptera</taxon>
        <taxon>Hemiptera</taxon>
        <taxon>Heteroptera</taxon>
        <taxon>Panheteroptera</taxon>
        <taxon>Cimicomorpha</taxon>
        <taxon>Reduviidae</taxon>
        <taxon>Triatominae</taxon>
        <taxon>Rhodnius</taxon>
    </lineage>
</organism>
<dbReference type="InterPro" id="IPR016024">
    <property type="entry name" value="ARM-type_fold"/>
</dbReference>
<dbReference type="Pfam" id="PF09324">
    <property type="entry name" value="Sec7-like_HDS"/>
    <property type="match status" value="1"/>
</dbReference>
<evidence type="ECO:0000256" key="4">
    <source>
        <dbReference type="ARBA" id="ARBA00023136"/>
    </source>
</evidence>
<evidence type="ECO:0000256" key="3">
    <source>
        <dbReference type="ARBA" id="ARBA00022490"/>
    </source>
</evidence>
<dbReference type="InterPro" id="IPR032629">
    <property type="entry name" value="DCB_dom"/>
</dbReference>
<feature type="region of interest" description="Disordered" evidence="5">
    <location>
        <begin position="448"/>
        <end position="488"/>
    </location>
</feature>
<dbReference type="VEuPathDB" id="VectorBase:RPRC001452"/>
<dbReference type="SMART" id="SM00222">
    <property type="entry name" value="Sec7"/>
    <property type="match status" value="1"/>
</dbReference>
<dbReference type="STRING" id="13249.T1HBP0"/>
<evidence type="ECO:0000256" key="5">
    <source>
        <dbReference type="SAM" id="MobiDB-lite"/>
    </source>
</evidence>
<feature type="region of interest" description="Disordered" evidence="5">
    <location>
        <begin position="1642"/>
        <end position="1670"/>
    </location>
</feature>
<protein>
    <submittedName>
        <fullName evidence="6">SEC7 domain-containing protein</fullName>
    </submittedName>
</protein>
<comment type="subcellular location">
    <subcellularLocation>
        <location evidence="2">Cytoplasm</location>
    </subcellularLocation>
    <subcellularLocation>
        <location evidence="1">Membrane</location>
    </subcellularLocation>
</comment>
<dbReference type="InterPro" id="IPR015403">
    <property type="entry name" value="Mon2/Sec7/BIG1-like_HDS"/>
</dbReference>
<evidence type="ECO:0000313" key="6">
    <source>
        <dbReference type="EnsemblMetazoa" id="RPRC001452-PA"/>
    </source>
</evidence>
<dbReference type="InterPro" id="IPR046455">
    <property type="entry name" value="Sec7/BIG1-like_C"/>
</dbReference>
<dbReference type="GO" id="GO:0032012">
    <property type="term" value="P:regulation of ARF protein signal transduction"/>
    <property type="evidence" value="ECO:0007669"/>
    <property type="project" value="InterPro"/>
</dbReference>
<reference evidence="6" key="1">
    <citation type="submission" date="2015-05" db="UniProtKB">
        <authorList>
            <consortium name="EnsemblMetazoa"/>
        </authorList>
    </citation>
    <scope>IDENTIFICATION</scope>
</reference>
<dbReference type="Pfam" id="PF20252">
    <property type="entry name" value="BIG2_C"/>
    <property type="match status" value="1"/>
</dbReference>
<accession>T1HBP0</accession>
<dbReference type="InterPro" id="IPR023394">
    <property type="entry name" value="Sec7_C_sf"/>
</dbReference>
<dbReference type="Pfam" id="PF16213">
    <property type="entry name" value="DCB"/>
    <property type="match status" value="1"/>
</dbReference>
<dbReference type="InParanoid" id="T1HBP0"/>
<keyword evidence="4" id="KW-0472">Membrane</keyword>
<proteinExistence type="predicted"/>
<dbReference type="EnsemblMetazoa" id="RPRC001452-RA">
    <property type="protein sequence ID" value="RPRC001452-PA"/>
    <property type="gene ID" value="RPRC001452"/>
</dbReference>
<dbReference type="SUPFAM" id="SSF48371">
    <property type="entry name" value="ARM repeat"/>
    <property type="match status" value="2"/>
</dbReference>
<sequence length="1757" mass="194786">MEDLLLQIINECSNNRQAHLKASAQVAYDLLQSQQSLLRDPAHELRSKCFGVFQTALETRKSKFVSLALTGLHRILRDDRFQTNFEPEDDSLWLPSQFLQATTSILSQSDDTQVDILKVLLNIACSSYWTVNGRIIIQMLAMCCEVYEYGTEAVKTASQAAANQTLRAFCHLLDVESLEAKDNKMHEVGSGGIDCFNELIPILQYICSKLDEAQTGQSNASVLLLLEGLHTVVSSLPQRVHTNSHFTKFLWQKLCPVLIGLMTPPRNTNITFTRLLPMDSLPQHKIIYSIAGQLVRLVGCVCSLRPVLESVYHRMLLYPRVPQRMDSLKALTELLRSPSRLVDFAGPLLVEDDRGCQQSDMALTRLVMDSLQECSESKDTNVIAATVACIETLLSTLLQISSGQAINHIYVTKINSIYPSLVSCDYKGPLTYQTLCRLPKLYRDSMMEKSDLEDGEREEGDGTSEDSSDCSDITEDHPNSDLDENDGVSTKIGFPETLGSVQQEKIYSKESGDCERDNARHFVNTLLEFLPSILPLKYSIEIDDAIQRFASNYCQGLYYKKNRIQTDIESAIVNADGIYLATYSALSLNLKLINVGYYDHSSDDIPMTEDQFVSEVEESGVLVYLSSRWLCEVYQQVLCIDLLTMAGCEANASILNLLSVVSHTDLGGIYFESEVLSDCVKLEKAASRQYTSPEVQAGLKLARRMLTCCWDSMLAILTVGVKGDQNTVPQSLHALHNAALLCNATGLQRRSGTVFSLLSNACCNSQDEKPSLLASYALSLDVLLSRSLELASHAPQSWPHVLKCCLHVSRLEHLMAYSQSAKSASKINGKSQDSQDLTVSVIEGDVASLIGDLSGVSVLPQTTAAAVLCILSHHIDRLFDDAAVKLKLNSLLSFCSAVCTASEKQLRVSPGGNSGSNTGSNKDGVKLPIGWWWNSSSRSGNSTPPPLLLTRLAQLLIKAARSGRPLIHIMKLWSAVGPHLMHASCHKDPGISKLAVTCIHDVMTTLLNENTELEHFHFNEALFKPFENLLCLELCETDIQDQVVNCICEFVEGSHAEIRSGWRPLFRALGGVSTTNHITSLLEVFQVFLNTENPLVFANAAMDFIHCLIKHVRGNGVEGEVENDNDCRSVLNFVERCSQMLCLMNSMPSCPRFNTARRLEERLDEGDVLDIMDIGGSLAVWAELLEGLASVVPLSPLVYQSAILDILFSILTDMMNQPGLEFTVYCVTFLIISSIQRWLVNNSHNIALWDNQSSSFKQYCGMTTHFVVKILNHLQCCDNVRAGTSMLEQLINAMVECVTVPVEVVARLGCACLRHIVMSGNGVLNSEQWHILVCGVERAASAVLLPLALLNSVYSRNCHRYYGDLAHIKVAARKDSTAQRNARLRHLAQQLNRTVDNVLLLESQRADVSLSANEENDDERSYVLLIYEDVNATVTKDCVSLNNLLVALLAHQMLLQTIGTILLQGTQHLIPSLAGVVSNMSDNRILVNLPEEAVDKLLNCLELSYNTAVEFDSRPGLKFLLQKVAQLDRAANLYRQAGAAWTINLIALFDLCINDQQQRQGNGDTTIREFMPKLRQSLEQLCDTYVDVLLDKDGVHSAVDRFDEKITFIIAQTDDLTDLISNTSGNSSTNCSDKCEEEAGCAEDNREELNDEEGDRVETDGSEKSEADKGDLAAEIEKQKCESICKDREAHMGVWAEMLVSAMELLCQLDDTHLKTLLPAVFPTLRSLTAYSTHSSLKHQLARVFDKLANIYGFASY</sequence>
<dbReference type="OMA" id="CRNNPFD"/>
<name>T1HBP0_RHOPR</name>
<evidence type="ECO:0000313" key="7">
    <source>
        <dbReference type="Proteomes" id="UP000015103"/>
    </source>
</evidence>
<feature type="compositionally biased region" description="Basic and acidic residues" evidence="5">
    <location>
        <begin position="1656"/>
        <end position="1670"/>
    </location>
</feature>
<dbReference type="InterPro" id="IPR035999">
    <property type="entry name" value="Sec7_dom_sf"/>
</dbReference>
<keyword evidence="7" id="KW-1185">Reference proteome</keyword>
<dbReference type="PANTHER" id="PTHR10663">
    <property type="entry name" value="GUANYL-NUCLEOTIDE EXCHANGE FACTOR"/>
    <property type="match status" value="1"/>
</dbReference>
<dbReference type="HOGENOM" id="CLU_000867_0_0_1"/>
<dbReference type="GO" id="GO:0005085">
    <property type="term" value="F:guanyl-nucleotide exchange factor activity"/>
    <property type="evidence" value="ECO:0007669"/>
    <property type="project" value="InterPro"/>
</dbReference>
<dbReference type="Gene3D" id="1.10.1000.11">
    <property type="entry name" value="Arf Nucleotide-binding Site Opener,domain 2"/>
    <property type="match status" value="1"/>
</dbReference>
<dbReference type="FunCoup" id="T1HBP0">
    <property type="interactions" value="143"/>
</dbReference>
<dbReference type="GO" id="GO:0016020">
    <property type="term" value="C:membrane"/>
    <property type="evidence" value="ECO:0007669"/>
    <property type="project" value="UniProtKB-SubCell"/>
</dbReference>
<dbReference type="EMBL" id="ACPB03008511">
    <property type="status" value="NOT_ANNOTATED_CDS"/>
    <property type="molecule type" value="Genomic_DNA"/>
</dbReference>
<keyword evidence="3" id="KW-0963">Cytoplasm</keyword>
<dbReference type="InterPro" id="IPR000904">
    <property type="entry name" value="Sec7_dom"/>
</dbReference>
<evidence type="ECO:0000256" key="1">
    <source>
        <dbReference type="ARBA" id="ARBA00004370"/>
    </source>
</evidence>